<name>A0A814DR85_9BILA</name>
<dbReference type="GO" id="GO:0004502">
    <property type="term" value="F:kynurenine 3-monooxygenase activity"/>
    <property type="evidence" value="ECO:0007669"/>
    <property type="project" value="TreeGrafter"/>
</dbReference>
<comment type="cofactor">
    <cofactor evidence="1">
        <name>FAD</name>
        <dbReference type="ChEBI" id="CHEBI:57692"/>
    </cofactor>
</comment>
<dbReference type="GO" id="GO:0070189">
    <property type="term" value="P:kynurenine metabolic process"/>
    <property type="evidence" value="ECO:0007669"/>
    <property type="project" value="TreeGrafter"/>
</dbReference>
<proteinExistence type="predicted"/>
<reference evidence="8" key="1">
    <citation type="submission" date="2021-02" db="EMBL/GenBank/DDBJ databases">
        <authorList>
            <person name="Nowell W R."/>
        </authorList>
    </citation>
    <scope>NUCLEOTIDE SEQUENCE</scope>
    <source>
        <strain evidence="8">Ploen Becks lab</strain>
    </source>
</reference>
<protein>
    <recommendedName>
        <fullName evidence="7">FAD-binding domain-containing protein</fullName>
    </recommendedName>
</protein>
<keyword evidence="3" id="KW-0274">FAD</keyword>
<feature type="domain" description="FAD-binding" evidence="7">
    <location>
        <begin position="99"/>
        <end position="327"/>
    </location>
</feature>
<keyword evidence="4" id="KW-0521">NADP</keyword>
<evidence type="ECO:0000259" key="7">
    <source>
        <dbReference type="Pfam" id="PF01494"/>
    </source>
</evidence>
<keyword evidence="9" id="KW-1185">Reference proteome</keyword>
<evidence type="ECO:0000256" key="2">
    <source>
        <dbReference type="ARBA" id="ARBA00022630"/>
    </source>
</evidence>
<dbReference type="PANTHER" id="PTHR46028:SF2">
    <property type="entry name" value="KYNURENINE 3-MONOOXYGENASE"/>
    <property type="match status" value="1"/>
</dbReference>
<dbReference type="InterPro" id="IPR002938">
    <property type="entry name" value="FAD-bd"/>
</dbReference>
<evidence type="ECO:0000256" key="3">
    <source>
        <dbReference type="ARBA" id="ARBA00022827"/>
    </source>
</evidence>
<accession>A0A814DR85</accession>
<dbReference type="PANTHER" id="PTHR46028">
    <property type="entry name" value="KYNURENINE 3-MONOOXYGENASE"/>
    <property type="match status" value="1"/>
</dbReference>
<gene>
    <name evidence="8" type="ORF">OXX778_LOCUS14209</name>
</gene>
<dbReference type="SUPFAM" id="SSF51905">
    <property type="entry name" value="FAD/NAD(P)-binding domain"/>
    <property type="match status" value="1"/>
</dbReference>
<evidence type="ECO:0000256" key="4">
    <source>
        <dbReference type="ARBA" id="ARBA00022857"/>
    </source>
</evidence>
<sequence>MNDLILISGGGPAGYGASLAFNNVGCKNILVLEGRPDMNFDLENSYPVGLNVRGQNSIKYLLGKSELTHDLEKIGLRVDDWKITVGPGINVANFESGLVMGTSRAEVTQILYRETQRRNGEIRVLFGHKVKSVDLNRKEVTCETKDGEIKVFNPKFLIAADGYRSVTRDCLAQQDSSLKVQQWPWLLKFRVLLSEFEPKTELNPYTHYIQNQVYTSKFLNGRWSASISIKEDSPEFLRSTDPSDKNVDDLKKYLKKLAPKSLDLFKDDELRKFFTRSIFSGSVTKVSKLIVGNWAVLLGDAAHSAYPATGEGINSACEDCMVLQKSFEKSSNLEEGLEIFNRDRIEDANALSDMAYALTRPTFKGGLQMIMLGIFKRFIGPSKEDLLFGKESSVTKRYSEIVEYWKRQTNWLGGPNLPKA</sequence>
<dbReference type="Gene3D" id="3.50.50.60">
    <property type="entry name" value="FAD/NAD(P)-binding domain"/>
    <property type="match status" value="1"/>
</dbReference>
<keyword evidence="6" id="KW-0503">Monooxygenase</keyword>
<evidence type="ECO:0000256" key="5">
    <source>
        <dbReference type="ARBA" id="ARBA00023002"/>
    </source>
</evidence>
<evidence type="ECO:0000256" key="1">
    <source>
        <dbReference type="ARBA" id="ARBA00001974"/>
    </source>
</evidence>
<comment type="caution">
    <text evidence="8">The sequence shown here is derived from an EMBL/GenBank/DDBJ whole genome shotgun (WGS) entry which is preliminary data.</text>
</comment>
<dbReference type="GO" id="GO:0071949">
    <property type="term" value="F:FAD binding"/>
    <property type="evidence" value="ECO:0007669"/>
    <property type="project" value="InterPro"/>
</dbReference>
<dbReference type="PRINTS" id="PR00420">
    <property type="entry name" value="RNGMNOXGNASE"/>
</dbReference>
<dbReference type="EMBL" id="CAJNOC010002878">
    <property type="protein sequence ID" value="CAF0956249.1"/>
    <property type="molecule type" value="Genomic_DNA"/>
</dbReference>
<organism evidence="8 9">
    <name type="scientific">Brachionus calyciflorus</name>
    <dbReference type="NCBI Taxonomy" id="104777"/>
    <lineage>
        <taxon>Eukaryota</taxon>
        <taxon>Metazoa</taxon>
        <taxon>Spiralia</taxon>
        <taxon>Gnathifera</taxon>
        <taxon>Rotifera</taxon>
        <taxon>Eurotatoria</taxon>
        <taxon>Monogononta</taxon>
        <taxon>Pseudotrocha</taxon>
        <taxon>Ploima</taxon>
        <taxon>Brachionidae</taxon>
        <taxon>Brachionus</taxon>
    </lineage>
</organism>
<keyword evidence="2" id="KW-0285">Flavoprotein</keyword>
<dbReference type="AlphaFoldDB" id="A0A814DR85"/>
<evidence type="ECO:0000313" key="8">
    <source>
        <dbReference type="EMBL" id="CAF0956249.1"/>
    </source>
</evidence>
<evidence type="ECO:0000256" key="6">
    <source>
        <dbReference type="ARBA" id="ARBA00023033"/>
    </source>
</evidence>
<dbReference type="OrthoDB" id="10053569at2759"/>
<keyword evidence="5" id="KW-0560">Oxidoreductase</keyword>
<dbReference type="Proteomes" id="UP000663879">
    <property type="component" value="Unassembled WGS sequence"/>
</dbReference>
<evidence type="ECO:0000313" key="9">
    <source>
        <dbReference type="Proteomes" id="UP000663879"/>
    </source>
</evidence>
<dbReference type="Pfam" id="PF01494">
    <property type="entry name" value="FAD_binding_3"/>
    <property type="match status" value="1"/>
</dbReference>
<dbReference type="InterPro" id="IPR036188">
    <property type="entry name" value="FAD/NAD-bd_sf"/>
</dbReference>